<sequence length="48" mass="5791">MSSGPVIKVIAIPYKNFKEKIKLTKRFRNEYRIQDLGGVLYMERKRFK</sequence>
<name>A0ABR4TCE4_CLOHA</name>
<evidence type="ECO:0000313" key="2">
    <source>
        <dbReference type="Proteomes" id="UP000027937"/>
    </source>
</evidence>
<keyword evidence="2" id="KW-1185">Reference proteome</keyword>
<gene>
    <name evidence="1" type="ORF">Z960_00465</name>
</gene>
<proteinExistence type="predicted"/>
<accession>A0ABR4TCE4</accession>
<dbReference type="EMBL" id="JENX01000109">
    <property type="protein sequence ID" value="KEI15447.1"/>
    <property type="molecule type" value="Genomic_DNA"/>
</dbReference>
<protein>
    <submittedName>
        <fullName evidence="1">Flavoprotein</fullName>
    </submittedName>
</protein>
<dbReference type="Proteomes" id="UP000027937">
    <property type="component" value="Unassembled WGS sequence"/>
</dbReference>
<dbReference type="RefSeq" id="WP_039229829.1">
    <property type="nucleotide sequence ID" value="NZ_JENX01000109.1"/>
</dbReference>
<comment type="caution">
    <text evidence="1">The sequence shown here is derived from an EMBL/GenBank/DDBJ whole genome shotgun (WGS) entry which is preliminary data.</text>
</comment>
<evidence type="ECO:0000313" key="1">
    <source>
        <dbReference type="EMBL" id="KEI15447.1"/>
    </source>
</evidence>
<organism evidence="1 2">
    <name type="scientific">Clostridium haemolyticum NCTC 9693</name>
    <dbReference type="NCBI Taxonomy" id="1443114"/>
    <lineage>
        <taxon>Bacteria</taxon>
        <taxon>Bacillati</taxon>
        <taxon>Bacillota</taxon>
        <taxon>Clostridia</taxon>
        <taxon>Eubacteriales</taxon>
        <taxon>Clostridiaceae</taxon>
        <taxon>Clostridium</taxon>
    </lineage>
</organism>
<reference evidence="1 2" key="1">
    <citation type="submission" date="2014-02" db="EMBL/GenBank/DDBJ databases">
        <title>Plasmidome dynamics in the species complex Clostridium novyi sensu lato converts strains of independent lineages into distinctly different pathogens.</title>
        <authorList>
            <person name="Skarin H."/>
            <person name="Segerman B."/>
        </authorList>
    </citation>
    <scope>NUCLEOTIDE SEQUENCE [LARGE SCALE GENOMIC DNA]</scope>
    <source>
        <strain evidence="1 2">NCTC 9693</strain>
    </source>
</reference>